<dbReference type="AlphaFoldDB" id="A0A7I4YP01"/>
<reference evidence="2" key="1">
    <citation type="submission" date="2020-12" db="UniProtKB">
        <authorList>
            <consortium name="WormBaseParasite"/>
        </authorList>
    </citation>
    <scope>IDENTIFICATION</scope>
    <source>
        <strain evidence="2">MHco3</strain>
    </source>
</reference>
<proteinExistence type="predicted"/>
<dbReference type="WBParaSite" id="HCON_00118270-00001">
    <property type="protein sequence ID" value="HCON_00118270-00001"/>
    <property type="gene ID" value="HCON_00118270"/>
</dbReference>
<evidence type="ECO:0000313" key="1">
    <source>
        <dbReference type="Proteomes" id="UP000025227"/>
    </source>
</evidence>
<keyword evidence="1" id="KW-1185">Reference proteome</keyword>
<protein>
    <submittedName>
        <fullName evidence="2">Ring_hydroxyl_A domain-containing protein</fullName>
    </submittedName>
</protein>
<sequence length="157" mass="17873">MMPLAMYRPFVHNVSRHECTSPANHAMLEMMQTSPDDDAELLLMPAWKHVDGEEILYVIHPNRAVTREVFVDGVKQDTRYAGEFTSIDYEPWLVFVNYLPFEDTSMLEGLRCTQPAHRGHSPQSGCLPDDYSGGYLRKNWNVLLSKLTALAATIEQS</sequence>
<evidence type="ECO:0000313" key="2">
    <source>
        <dbReference type="WBParaSite" id="HCON_00118270-00001"/>
    </source>
</evidence>
<dbReference type="OrthoDB" id="5817901at2759"/>
<dbReference type="OMA" id="CTQPAHR"/>
<organism evidence="1 2">
    <name type="scientific">Haemonchus contortus</name>
    <name type="common">Barber pole worm</name>
    <dbReference type="NCBI Taxonomy" id="6289"/>
    <lineage>
        <taxon>Eukaryota</taxon>
        <taxon>Metazoa</taxon>
        <taxon>Ecdysozoa</taxon>
        <taxon>Nematoda</taxon>
        <taxon>Chromadorea</taxon>
        <taxon>Rhabditida</taxon>
        <taxon>Rhabditina</taxon>
        <taxon>Rhabditomorpha</taxon>
        <taxon>Strongyloidea</taxon>
        <taxon>Trichostrongylidae</taxon>
        <taxon>Haemonchus</taxon>
    </lineage>
</organism>
<name>A0A7I4YP01_HAECO</name>
<dbReference type="Proteomes" id="UP000025227">
    <property type="component" value="Unplaced"/>
</dbReference>
<accession>A0A7I4YP01</accession>